<sequence>MADDDLEEMSQLRAARKQERPQRSFGPKPSTEQSSNKDEKSKKPDKKARNFDFMAMFEEARQLAAERNKNEDESQTDQQSSGQDVESVGGKGMIPAPVSGPTSTVPSFRPVFKKPAKDDKAGGGGGGGGGGHSVVGSNKSVRGTASSCVDGNVKRREGLGATTGSTATSPLPTSVKKGNDEGKDDNKEDDDDDDDDEEEKEKEETLEQSIPQSLEITLTHGNKSVSALALDPSGARLVTGGYDYDITFWDFAGMDASLRHFRSLRPCECHQIRNLQYSTTGDVLLVIAANAQAKVIDRDGFEKLECVKGDQYIADMANTKGHVAMLNSGCWNPKDRNEFMTCANDGTVRLWDIDNAFSQRVVIKSKCDKGRRTNPMACTYSRNGNYIAAACQDGSIQLWDCNRKFVSTCMLNRKAHMKGSDTTSLCFSYDGRVLASRGGDDTLKLWDIRNFKKALVAADGLLNLFPVTDCVFSPSDKMVVTGVSVGRDGGNGKLTFMERETLKTVTEIEVSNSSAVRCMWHPKLNQIAVGCGNGNVAMYYDPEKSRRGALLCVVKKERKVKQIEMITDQHIITPYALPMFREGRPMSTRKQEEKVRKDPVKTRRPDLPVSGPGEGGRVGAHGATLSQYVVQQLVLQKPDPSDLNPREAILRHAKEAEENPYWVSPAYRSTQPKPIFQPDSVGSDDDDNDEDDSHSGILVFKTHLTHTHSLKDPMQIRAVFYKSANLKYHKAIKLLVTL</sequence>
<feature type="compositionally biased region" description="Polar residues" evidence="6">
    <location>
        <begin position="135"/>
        <end position="149"/>
    </location>
</feature>
<dbReference type="Proteomes" id="UP001162480">
    <property type="component" value="Chromosome 28"/>
</dbReference>
<feature type="region of interest" description="Disordered" evidence="6">
    <location>
        <begin position="584"/>
        <end position="618"/>
    </location>
</feature>
<dbReference type="GO" id="GO:0005634">
    <property type="term" value="C:nucleus"/>
    <property type="evidence" value="ECO:0007669"/>
    <property type="project" value="TreeGrafter"/>
</dbReference>
<feature type="compositionally biased region" description="Acidic residues" evidence="6">
    <location>
        <begin position="187"/>
        <end position="206"/>
    </location>
</feature>
<evidence type="ECO:0000313" key="8">
    <source>
        <dbReference type="Proteomes" id="UP001162480"/>
    </source>
</evidence>
<gene>
    <name evidence="7" type="ORF">OCTVUL_1B007387</name>
</gene>
<feature type="compositionally biased region" description="Basic and acidic residues" evidence="6">
    <location>
        <begin position="35"/>
        <end position="50"/>
    </location>
</feature>
<proteinExistence type="inferred from homology"/>
<evidence type="ECO:0000256" key="3">
    <source>
        <dbReference type="ARBA" id="ARBA00038343"/>
    </source>
</evidence>
<dbReference type="GO" id="GO:0035861">
    <property type="term" value="C:site of double-strand break"/>
    <property type="evidence" value="ECO:0007669"/>
    <property type="project" value="TreeGrafter"/>
</dbReference>
<dbReference type="SUPFAM" id="SSF50978">
    <property type="entry name" value="WD40 repeat-like"/>
    <property type="match status" value="1"/>
</dbReference>
<feature type="compositionally biased region" description="Basic and acidic residues" evidence="6">
    <location>
        <begin position="584"/>
        <end position="606"/>
    </location>
</feature>
<evidence type="ECO:0000256" key="1">
    <source>
        <dbReference type="ARBA" id="ARBA00022574"/>
    </source>
</evidence>
<feature type="repeat" description="WD" evidence="5">
    <location>
        <begin position="319"/>
        <end position="361"/>
    </location>
</feature>
<dbReference type="FunFam" id="2.130.10.10:FF:000294">
    <property type="entry name" value="WD repeat-containing protein 70"/>
    <property type="match status" value="1"/>
</dbReference>
<feature type="compositionally biased region" description="Basic and acidic residues" evidence="6">
    <location>
        <begin position="58"/>
        <end position="72"/>
    </location>
</feature>
<dbReference type="FunFam" id="2.130.10.10:FF:001038">
    <property type="entry name" value="WD repeat domain 70"/>
    <property type="match status" value="1"/>
</dbReference>
<dbReference type="InterPro" id="IPR015943">
    <property type="entry name" value="WD40/YVTN_repeat-like_dom_sf"/>
</dbReference>
<dbReference type="InterPro" id="IPR001680">
    <property type="entry name" value="WD40_rpt"/>
</dbReference>
<feature type="repeat" description="WD" evidence="5">
    <location>
        <begin position="218"/>
        <end position="250"/>
    </location>
</feature>
<dbReference type="InterPro" id="IPR020472">
    <property type="entry name" value="WD40_PAC1"/>
</dbReference>
<feature type="compositionally biased region" description="Low complexity" evidence="6">
    <location>
        <begin position="159"/>
        <end position="176"/>
    </location>
</feature>
<dbReference type="PRINTS" id="PR00320">
    <property type="entry name" value="GPROTEINBRPT"/>
</dbReference>
<evidence type="ECO:0000256" key="4">
    <source>
        <dbReference type="ARBA" id="ARBA00040943"/>
    </source>
</evidence>
<accession>A0AA36C077</accession>
<dbReference type="AlphaFoldDB" id="A0AA36C077"/>
<dbReference type="Pfam" id="PF00400">
    <property type="entry name" value="WD40"/>
    <property type="match status" value="4"/>
</dbReference>
<dbReference type="Gene3D" id="2.130.10.10">
    <property type="entry name" value="YVTN repeat-like/Quinoprotein amine dehydrogenase"/>
    <property type="match status" value="2"/>
</dbReference>
<evidence type="ECO:0000256" key="6">
    <source>
        <dbReference type="SAM" id="MobiDB-lite"/>
    </source>
</evidence>
<feature type="region of interest" description="Disordered" evidence="6">
    <location>
        <begin position="667"/>
        <end position="694"/>
    </location>
</feature>
<name>A0AA36C077_OCTVU</name>
<dbReference type="InterPro" id="IPR036322">
    <property type="entry name" value="WD40_repeat_dom_sf"/>
</dbReference>
<dbReference type="PANTHER" id="PTHR16017:SF0">
    <property type="entry name" value="WD REPEAT-CONTAINING PROTEIN 70"/>
    <property type="match status" value="1"/>
</dbReference>
<keyword evidence="8" id="KW-1185">Reference proteome</keyword>
<dbReference type="PROSITE" id="PS50294">
    <property type="entry name" value="WD_REPEATS_REGION"/>
    <property type="match status" value="2"/>
</dbReference>
<feature type="compositionally biased region" description="Gly residues" evidence="6">
    <location>
        <begin position="122"/>
        <end position="133"/>
    </location>
</feature>
<dbReference type="PROSITE" id="PS50082">
    <property type="entry name" value="WD_REPEATS_2"/>
    <property type="match status" value="4"/>
</dbReference>
<dbReference type="PANTHER" id="PTHR16017">
    <property type="entry name" value="GASTRULATION DEFECTIVE PROTEIN 1-RELATED"/>
    <property type="match status" value="1"/>
</dbReference>
<dbReference type="EMBL" id="OX597841">
    <property type="protein sequence ID" value="CAI9743067.1"/>
    <property type="molecule type" value="Genomic_DNA"/>
</dbReference>
<keyword evidence="2" id="KW-0677">Repeat</keyword>
<dbReference type="SMART" id="SM00320">
    <property type="entry name" value="WD40"/>
    <property type="match status" value="6"/>
</dbReference>
<evidence type="ECO:0000256" key="2">
    <source>
        <dbReference type="ARBA" id="ARBA00022737"/>
    </source>
</evidence>
<feature type="compositionally biased region" description="Basic and acidic residues" evidence="6">
    <location>
        <begin position="177"/>
        <end position="186"/>
    </location>
</feature>
<evidence type="ECO:0000313" key="7">
    <source>
        <dbReference type="EMBL" id="CAI9743067.1"/>
    </source>
</evidence>
<feature type="repeat" description="WD" evidence="5">
    <location>
        <begin position="423"/>
        <end position="456"/>
    </location>
</feature>
<evidence type="ECO:0000256" key="5">
    <source>
        <dbReference type="PROSITE-ProRule" id="PRU00221"/>
    </source>
</evidence>
<feature type="compositionally biased region" description="Acidic residues" evidence="6">
    <location>
        <begin position="682"/>
        <end position="692"/>
    </location>
</feature>
<protein>
    <recommendedName>
        <fullName evidence="4">WD repeat-containing protein 70</fullName>
    </recommendedName>
</protein>
<feature type="region of interest" description="Disordered" evidence="6">
    <location>
        <begin position="1"/>
        <end position="214"/>
    </location>
</feature>
<reference evidence="7" key="1">
    <citation type="submission" date="2023-08" db="EMBL/GenBank/DDBJ databases">
        <authorList>
            <person name="Alioto T."/>
            <person name="Alioto T."/>
            <person name="Gomez Garrido J."/>
        </authorList>
    </citation>
    <scope>NUCLEOTIDE SEQUENCE</scope>
</reference>
<organism evidence="7 8">
    <name type="scientific">Octopus vulgaris</name>
    <name type="common">Common octopus</name>
    <dbReference type="NCBI Taxonomy" id="6645"/>
    <lineage>
        <taxon>Eukaryota</taxon>
        <taxon>Metazoa</taxon>
        <taxon>Spiralia</taxon>
        <taxon>Lophotrochozoa</taxon>
        <taxon>Mollusca</taxon>
        <taxon>Cephalopoda</taxon>
        <taxon>Coleoidea</taxon>
        <taxon>Octopodiformes</taxon>
        <taxon>Octopoda</taxon>
        <taxon>Incirrata</taxon>
        <taxon>Octopodidae</taxon>
        <taxon>Octopus</taxon>
    </lineage>
</organism>
<dbReference type="InterPro" id="IPR051858">
    <property type="entry name" value="WD_repeat_GAD-1"/>
</dbReference>
<feature type="repeat" description="WD" evidence="5">
    <location>
        <begin position="380"/>
        <end position="400"/>
    </location>
</feature>
<comment type="similarity">
    <text evidence="3">Belongs to the WD repeat GAD-1 family.</text>
</comment>
<keyword evidence="1 5" id="KW-0853">WD repeat</keyword>